<dbReference type="EMBL" id="CAJJDN010000179">
    <property type="protein sequence ID" value="CAD8127730.1"/>
    <property type="molecule type" value="Genomic_DNA"/>
</dbReference>
<comment type="caution">
    <text evidence="1">The sequence shown here is derived from an EMBL/GenBank/DDBJ whole genome shotgun (WGS) entry which is preliminary data.</text>
</comment>
<reference evidence="1" key="1">
    <citation type="submission" date="2021-01" db="EMBL/GenBank/DDBJ databases">
        <authorList>
            <consortium name="Genoscope - CEA"/>
            <person name="William W."/>
        </authorList>
    </citation>
    <scope>NUCLEOTIDE SEQUENCE</scope>
</reference>
<organism evidence="1 2">
    <name type="scientific">Paramecium sonneborni</name>
    <dbReference type="NCBI Taxonomy" id="65129"/>
    <lineage>
        <taxon>Eukaryota</taxon>
        <taxon>Sar</taxon>
        <taxon>Alveolata</taxon>
        <taxon>Ciliophora</taxon>
        <taxon>Intramacronucleata</taxon>
        <taxon>Oligohymenophorea</taxon>
        <taxon>Peniculida</taxon>
        <taxon>Parameciidae</taxon>
        <taxon>Paramecium</taxon>
    </lineage>
</organism>
<evidence type="ECO:0000313" key="2">
    <source>
        <dbReference type="Proteomes" id="UP000692954"/>
    </source>
</evidence>
<accession>A0A8S1RKP8</accession>
<gene>
    <name evidence="1" type="ORF">PSON_ATCC_30995.1.T1790056</name>
</gene>
<sequence>MGSICLSKQQNLASISQSDIEVAEEQAISDQMSMLSCNFISALELQFKSSTQSNQIEQTNKLTSELSQTSQQNVKKGILKNKNTLYEQELKLLRKISQEDIHCEKLKNYLRARKHQGSYEIHL</sequence>
<evidence type="ECO:0000313" key="1">
    <source>
        <dbReference type="EMBL" id="CAD8127730.1"/>
    </source>
</evidence>
<dbReference type="OrthoDB" id="309692at2759"/>
<name>A0A8S1RKP8_9CILI</name>
<proteinExistence type="predicted"/>
<keyword evidence="2" id="KW-1185">Reference proteome</keyword>
<dbReference type="Proteomes" id="UP000692954">
    <property type="component" value="Unassembled WGS sequence"/>
</dbReference>
<dbReference type="AlphaFoldDB" id="A0A8S1RKP8"/>
<protein>
    <submittedName>
        <fullName evidence="1">Uncharacterized protein</fullName>
    </submittedName>
</protein>